<protein>
    <recommendedName>
        <fullName evidence="3">Aminoglycoside phosphotransferase domain-containing protein</fullName>
    </recommendedName>
</protein>
<dbReference type="AlphaFoldDB" id="A0A420Y5D0"/>
<accession>A0A420Y5D0</accession>
<gene>
    <name evidence="1" type="ORF">DL546_003380</name>
</gene>
<comment type="caution">
    <text evidence="1">The sequence shown here is derived from an EMBL/GenBank/DDBJ whole genome shotgun (WGS) entry which is preliminary data.</text>
</comment>
<evidence type="ECO:0008006" key="3">
    <source>
        <dbReference type="Google" id="ProtNLM"/>
    </source>
</evidence>
<proteinExistence type="predicted"/>
<dbReference type="EMBL" id="QVQW01000047">
    <property type="protein sequence ID" value="RKU43092.1"/>
    <property type="molecule type" value="Genomic_DNA"/>
</dbReference>
<keyword evidence="2" id="KW-1185">Reference proteome</keyword>
<organism evidence="1 2">
    <name type="scientific">Coniochaeta pulveracea</name>
    <dbReference type="NCBI Taxonomy" id="177199"/>
    <lineage>
        <taxon>Eukaryota</taxon>
        <taxon>Fungi</taxon>
        <taxon>Dikarya</taxon>
        <taxon>Ascomycota</taxon>
        <taxon>Pezizomycotina</taxon>
        <taxon>Sordariomycetes</taxon>
        <taxon>Sordariomycetidae</taxon>
        <taxon>Coniochaetales</taxon>
        <taxon>Coniochaetaceae</taxon>
        <taxon>Coniochaeta</taxon>
    </lineage>
</organism>
<dbReference type="Proteomes" id="UP000275385">
    <property type="component" value="Unassembled WGS sequence"/>
</dbReference>
<evidence type="ECO:0000313" key="2">
    <source>
        <dbReference type="Proteomes" id="UP000275385"/>
    </source>
</evidence>
<sequence length="384" mass="43482">MADQDMDNQNLHGHDMVTDNEKQGIREVAKQIFRRQDPNADFTFLRLFVINPRKVAVVWDPNTFGVRQKEILFYFPGEPRLWDRLVVTLPASHEYLNTKTNLPVGRCIQVDRTASNPIGRSYLVTNETPAGRRLDTVLDQLSFQQRLDLADKLGTLLGGLVSREVECDEAGILIHRTAPVPGTTNPSSYELIPLPDVGNVDTLTGERADIASLRTHFAPCQPDAVSRGWLVGARFTYIDEALVMPDAWHIVQDHARDTVEITRSTISHEGVLAPSLIACQPPAWLWGANDDPAAVADLLGWQKSVKERFHRAAGARYSRYSSQRVYRVARTLGWFALNGFGTRRHRFEADPREAERMLREWNRIKYDDAFSSPNDVDEYATESE</sequence>
<reference evidence="1 2" key="1">
    <citation type="submission" date="2018-08" db="EMBL/GenBank/DDBJ databases">
        <title>Draft genome of the lignicolous fungus Coniochaeta pulveracea.</title>
        <authorList>
            <person name="Borstlap C.J."/>
            <person name="De Witt R.N."/>
            <person name="Botha A."/>
            <person name="Volschenk H."/>
        </authorList>
    </citation>
    <scope>NUCLEOTIDE SEQUENCE [LARGE SCALE GENOMIC DNA]</scope>
    <source>
        <strain evidence="1 2">CAB683</strain>
    </source>
</reference>
<name>A0A420Y5D0_9PEZI</name>
<evidence type="ECO:0000313" key="1">
    <source>
        <dbReference type="EMBL" id="RKU43092.1"/>
    </source>
</evidence>